<keyword evidence="4" id="KW-1185">Reference proteome</keyword>
<dbReference type="InterPro" id="IPR013094">
    <property type="entry name" value="AB_hydrolase_3"/>
</dbReference>
<proteinExistence type="predicted"/>
<dbReference type="GO" id="GO:0016787">
    <property type="term" value="F:hydrolase activity"/>
    <property type="evidence" value="ECO:0007669"/>
    <property type="project" value="UniProtKB-KW"/>
</dbReference>
<dbReference type="RefSeq" id="WP_275227075.1">
    <property type="nucleotide sequence ID" value="NZ_JARESE010000012.1"/>
</dbReference>
<dbReference type="InterPro" id="IPR050300">
    <property type="entry name" value="GDXG_lipolytic_enzyme"/>
</dbReference>
<dbReference type="EMBL" id="JARESE010000012">
    <property type="protein sequence ID" value="MDE8650987.1"/>
    <property type="molecule type" value="Genomic_DNA"/>
</dbReference>
<organism evidence="3 4">
    <name type="scientific">Novosphingobium album</name>
    <name type="common">ex Liu et al. 2023</name>
    <dbReference type="NCBI Taxonomy" id="3031130"/>
    <lineage>
        <taxon>Bacteria</taxon>
        <taxon>Pseudomonadati</taxon>
        <taxon>Pseudomonadota</taxon>
        <taxon>Alphaproteobacteria</taxon>
        <taxon>Sphingomonadales</taxon>
        <taxon>Sphingomonadaceae</taxon>
        <taxon>Novosphingobium</taxon>
    </lineage>
</organism>
<reference evidence="3 4" key="1">
    <citation type="submission" date="2023-03" db="EMBL/GenBank/DDBJ databases">
        <title>NovoSphingobium album sp. nov. isolated from polycyclic aromatic hydrocarbons- and heavy-metal polluted soil.</title>
        <authorList>
            <person name="Liu Z."/>
            <person name="Wang K."/>
        </authorList>
    </citation>
    <scope>NUCLEOTIDE SEQUENCE [LARGE SCALE GENOMIC DNA]</scope>
    <source>
        <strain evidence="3 4">H3SJ31-1</strain>
    </source>
</reference>
<comment type="caution">
    <text evidence="3">The sequence shown here is derived from an EMBL/GenBank/DDBJ whole genome shotgun (WGS) entry which is preliminary data.</text>
</comment>
<dbReference type="Proteomes" id="UP001216253">
    <property type="component" value="Unassembled WGS sequence"/>
</dbReference>
<evidence type="ECO:0000313" key="3">
    <source>
        <dbReference type="EMBL" id="MDE8650987.1"/>
    </source>
</evidence>
<sequence>MGSKVREYRPEGPLDPVAAAVAQAFSAAPLSAFPIEQTRAGMQAACAPTREPAMDRVEDHGVPVAGGEIAVRLYRPVVRPAALIAWAHGGGFALGSIEELDNFSRLLAAKTGCAVASIEYRLAPGHTFPVAVEDVEAAVLWIAARLGDLVGDAVPLWLGGDSAGGNLATVVTRRLHAAGTARIAGNILTYPCTDTPEAESLRRFDPPFMAAEDVAWFIDMYLPDAAAREHPDFAPIRAADLAGLPPTLVVTAEHDILTEQGEAYAERLRGSGVDVEVERVPGMIHGFLTLDAFLPGAAGRTIDRIGRFIAART</sequence>
<protein>
    <submittedName>
        <fullName evidence="3">Alpha/beta hydrolase</fullName>
    </submittedName>
</protein>
<dbReference type="Gene3D" id="3.40.50.1820">
    <property type="entry name" value="alpha/beta hydrolase"/>
    <property type="match status" value="1"/>
</dbReference>
<keyword evidence="1 3" id="KW-0378">Hydrolase</keyword>
<evidence type="ECO:0000259" key="2">
    <source>
        <dbReference type="Pfam" id="PF07859"/>
    </source>
</evidence>
<name>A0ABT5WLT0_9SPHN</name>
<dbReference type="InterPro" id="IPR029058">
    <property type="entry name" value="AB_hydrolase_fold"/>
</dbReference>
<accession>A0ABT5WLT0</accession>
<evidence type="ECO:0000313" key="4">
    <source>
        <dbReference type="Proteomes" id="UP001216253"/>
    </source>
</evidence>
<dbReference type="SUPFAM" id="SSF53474">
    <property type="entry name" value="alpha/beta-Hydrolases"/>
    <property type="match status" value="1"/>
</dbReference>
<dbReference type="Pfam" id="PF07859">
    <property type="entry name" value="Abhydrolase_3"/>
    <property type="match status" value="1"/>
</dbReference>
<gene>
    <name evidence="3" type="ORF">PYV00_04540</name>
</gene>
<dbReference type="PANTHER" id="PTHR48081:SF8">
    <property type="entry name" value="ALPHA_BETA HYDROLASE FOLD-3 DOMAIN-CONTAINING PROTEIN-RELATED"/>
    <property type="match status" value="1"/>
</dbReference>
<dbReference type="PANTHER" id="PTHR48081">
    <property type="entry name" value="AB HYDROLASE SUPERFAMILY PROTEIN C4A8.06C"/>
    <property type="match status" value="1"/>
</dbReference>
<evidence type="ECO:0000256" key="1">
    <source>
        <dbReference type="ARBA" id="ARBA00022801"/>
    </source>
</evidence>
<feature type="domain" description="Alpha/beta hydrolase fold-3" evidence="2">
    <location>
        <begin position="86"/>
        <end position="288"/>
    </location>
</feature>